<dbReference type="InterPro" id="IPR004305">
    <property type="entry name" value="Thiaminase-2/PQQC"/>
</dbReference>
<proteinExistence type="predicted"/>
<evidence type="ECO:0000259" key="1">
    <source>
        <dbReference type="Pfam" id="PF03070"/>
    </source>
</evidence>
<dbReference type="Gene3D" id="1.20.910.10">
    <property type="entry name" value="Heme oxygenase-like"/>
    <property type="match status" value="1"/>
</dbReference>
<reference evidence="2 3" key="1">
    <citation type="journal article" date="2016" name="Nat. Commun.">
        <title>Thousands of microbial genomes shed light on interconnected biogeochemical processes in an aquifer system.</title>
        <authorList>
            <person name="Anantharaman K."/>
            <person name="Brown C.T."/>
            <person name="Hug L.A."/>
            <person name="Sharon I."/>
            <person name="Castelle C.J."/>
            <person name="Probst A.J."/>
            <person name="Thomas B.C."/>
            <person name="Singh A."/>
            <person name="Wilkins M.J."/>
            <person name="Karaoz U."/>
            <person name="Brodie E.L."/>
            <person name="Williams K.H."/>
            <person name="Hubbard S.S."/>
            <person name="Banfield J.F."/>
        </authorList>
    </citation>
    <scope>NUCLEOTIDE SEQUENCE [LARGE SCALE GENOMIC DNA]</scope>
</reference>
<dbReference type="Proteomes" id="UP000178892">
    <property type="component" value="Unassembled WGS sequence"/>
</dbReference>
<dbReference type="AlphaFoldDB" id="A0A1F5NSX2"/>
<comment type="caution">
    <text evidence="2">The sequence shown here is derived from an EMBL/GenBank/DDBJ whole genome shotgun (WGS) entry which is preliminary data.</text>
</comment>
<dbReference type="SUPFAM" id="SSF48613">
    <property type="entry name" value="Heme oxygenase-like"/>
    <property type="match status" value="1"/>
</dbReference>
<sequence>MQKPEEAIQNLLGEQFIEWLFAFIGTEVKAWTELQLLRGAKPRIEKMRKFMLQRFLAEEAFWGSPSGDPGFLGFAIGNLSESNDPLAETSLSLLEQSRSDELGHDRELWLKLLAAMGITDEEFKRAEPKEATRNYIAYLSDVYSNSDWQTAAGAYTAHKLLRAEEYSALSQFLSINLQLSASQLEVFQNPQVPARVLDKIVFDLENKQLVWAGVSGQLATQRDFYKGLSKYLVGPSISTS</sequence>
<accession>A0A1F5NSX2</accession>
<gene>
    <name evidence="2" type="ORF">A2720_04390</name>
</gene>
<evidence type="ECO:0000313" key="2">
    <source>
        <dbReference type="EMBL" id="OGE80771.1"/>
    </source>
</evidence>
<dbReference type="InterPro" id="IPR016084">
    <property type="entry name" value="Haem_Oase-like_multi-hlx"/>
</dbReference>
<organism evidence="2 3">
    <name type="scientific">Candidatus Doudnabacteria bacterium RIFCSPHIGHO2_01_FULL_46_24</name>
    <dbReference type="NCBI Taxonomy" id="1817825"/>
    <lineage>
        <taxon>Bacteria</taxon>
        <taxon>Candidatus Doudnaibacteriota</taxon>
    </lineage>
</organism>
<name>A0A1F5NSX2_9BACT</name>
<evidence type="ECO:0000313" key="3">
    <source>
        <dbReference type="Proteomes" id="UP000178892"/>
    </source>
</evidence>
<dbReference type="EMBL" id="MFEL01000018">
    <property type="protein sequence ID" value="OGE80771.1"/>
    <property type="molecule type" value="Genomic_DNA"/>
</dbReference>
<feature type="domain" description="Thiaminase-2/PQQC" evidence="1">
    <location>
        <begin position="94"/>
        <end position="165"/>
    </location>
</feature>
<protein>
    <recommendedName>
        <fullName evidence="1">Thiaminase-2/PQQC domain-containing protein</fullName>
    </recommendedName>
</protein>
<dbReference type="Pfam" id="PF03070">
    <property type="entry name" value="TENA_THI-4"/>
    <property type="match status" value="1"/>
</dbReference>